<dbReference type="GO" id="GO:0008757">
    <property type="term" value="F:S-adenosylmethionine-dependent methyltransferase activity"/>
    <property type="evidence" value="ECO:0007669"/>
    <property type="project" value="InterPro"/>
</dbReference>
<reference evidence="3" key="1">
    <citation type="submission" date="2017-04" db="EMBL/GenBank/DDBJ databases">
        <authorList>
            <person name="Varghese N."/>
            <person name="Submissions S."/>
        </authorList>
    </citation>
    <scope>NUCLEOTIDE SEQUENCE [LARGE SCALE GENOMIC DNA]</scope>
    <source>
        <strain evidence="3">DSM 44073</strain>
    </source>
</reference>
<dbReference type="STRING" id="40571.SAMN05660733_00079"/>
<sequence length="216" mass="23955">MKPDRPLALLPKDGLTPTSDVDHPGWNHLPVLRAVQRLRFRIIVDLLAATRFPRLLDIGYGSGVFLPELARHCDDLHGVDPHPKRAEVEANLARHGVSATLATASVENLPYDTGSFDCLVSVSTLEYVPDIEAACAEMRRVLRPGGTLVLCTPGTGALWNVPLRLLTRQGPSQYGDRRERLQPALRRHFRVDREIRVPNLATAAVRLYTGLRLHTG</sequence>
<dbReference type="eggNOG" id="COG2226">
    <property type="taxonomic scope" value="Bacteria"/>
</dbReference>
<keyword evidence="2" id="KW-0808">Transferase</keyword>
<dbReference type="InterPro" id="IPR050508">
    <property type="entry name" value="Methyltransf_Superfamily"/>
</dbReference>
<feature type="domain" description="Methyltransferase type 11" evidence="1">
    <location>
        <begin position="56"/>
        <end position="150"/>
    </location>
</feature>
<dbReference type="AlphaFoldDB" id="A0A1W1ZLX7"/>
<name>A0A1W1ZLX7_9PSEU</name>
<dbReference type="EMBL" id="FWYC01000003">
    <property type="protein sequence ID" value="SMC49098.1"/>
    <property type="molecule type" value="Genomic_DNA"/>
</dbReference>
<dbReference type="Pfam" id="PF08241">
    <property type="entry name" value="Methyltransf_11"/>
    <property type="match status" value="1"/>
</dbReference>
<dbReference type="PANTHER" id="PTHR42912">
    <property type="entry name" value="METHYLTRANSFERASE"/>
    <property type="match status" value="1"/>
</dbReference>
<dbReference type="OrthoDB" id="3636702at2"/>
<keyword evidence="2" id="KW-0489">Methyltransferase</keyword>
<dbReference type="InterPro" id="IPR013216">
    <property type="entry name" value="Methyltransf_11"/>
</dbReference>
<evidence type="ECO:0000259" key="1">
    <source>
        <dbReference type="Pfam" id="PF08241"/>
    </source>
</evidence>
<accession>A0A1W1ZLX7</accession>
<proteinExistence type="predicted"/>
<protein>
    <submittedName>
        <fullName evidence="2">Methyltransferase domain-containing protein</fullName>
    </submittedName>
</protein>
<gene>
    <name evidence="2" type="ORF">SAMN05660733_00079</name>
</gene>
<dbReference type="RefSeq" id="WP_051768733.1">
    <property type="nucleotide sequence ID" value="NZ_FWYC01000003.1"/>
</dbReference>
<organism evidence="2 3">
    <name type="scientific">Lentzea albidocapillata</name>
    <dbReference type="NCBI Taxonomy" id="40571"/>
    <lineage>
        <taxon>Bacteria</taxon>
        <taxon>Bacillati</taxon>
        <taxon>Actinomycetota</taxon>
        <taxon>Actinomycetes</taxon>
        <taxon>Pseudonocardiales</taxon>
        <taxon>Pseudonocardiaceae</taxon>
        <taxon>Lentzea</taxon>
    </lineage>
</organism>
<keyword evidence="3" id="KW-1185">Reference proteome</keyword>
<dbReference type="InterPro" id="IPR029063">
    <property type="entry name" value="SAM-dependent_MTases_sf"/>
</dbReference>
<evidence type="ECO:0000313" key="3">
    <source>
        <dbReference type="Proteomes" id="UP000192840"/>
    </source>
</evidence>
<dbReference type="Proteomes" id="UP000192840">
    <property type="component" value="Unassembled WGS sequence"/>
</dbReference>
<dbReference type="Gene3D" id="3.40.50.150">
    <property type="entry name" value="Vaccinia Virus protein VP39"/>
    <property type="match status" value="1"/>
</dbReference>
<evidence type="ECO:0000313" key="2">
    <source>
        <dbReference type="EMBL" id="SMC49098.1"/>
    </source>
</evidence>
<dbReference type="SUPFAM" id="SSF53335">
    <property type="entry name" value="S-adenosyl-L-methionine-dependent methyltransferases"/>
    <property type="match status" value="1"/>
</dbReference>
<dbReference type="GO" id="GO:0032259">
    <property type="term" value="P:methylation"/>
    <property type="evidence" value="ECO:0007669"/>
    <property type="project" value="UniProtKB-KW"/>
</dbReference>
<dbReference type="CDD" id="cd02440">
    <property type="entry name" value="AdoMet_MTases"/>
    <property type="match status" value="1"/>
</dbReference>